<keyword evidence="2" id="KW-1185">Reference proteome</keyword>
<dbReference type="EMBL" id="KB529801">
    <property type="protein sequence ID" value="EMP35065.1"/>
    <property type="molecule type" value="Genomic_DNA"/>
</dbReference>
<protein>
    <submittedName>
        <fullName evidence="1">Uncharacterized protein</fullName>
    </submittedName>
</protein>
<name>M7BHF4_CHEMY</name>
<accession>M7BHF4</accession>
<organism evidence="1 2">
    <name type="scientific">Chelonia mydas</name>
    <name type="common">Green sea-turtle</name>
    <name type="synonym">Chelonia agassizi</name>
    <dbReference type="NCBI Taxonomy" id="8469"/>
    <lineage>
        <taxon>Eukaryota</taxon>
        <taxon>Metazoa</taxon>
        <taxon>Chordata</taxon>
        <taxon>Craniata</taxon>
        <taxon>Vertebrata</taxon>
        <taxon>Euteleostomi</taxon>
        <taxon>Archelosauria</taxon>
        <taxon>Testudinata</taxon>
        <taxon>Testudines</taxon>
        <taxon>Cryptodira</taxon>
        <taxon>Durocryptodira</taxon>
        <taxon>Americhelydia</taxon>
        <taxon>Chelonioidea</taxon>
        <taxon>Cheloniidae</taxon>
        <taxon>Chelonia</taxon>
    </lineage>
</organism>
<proteinExistence type="predicted"/>
<sequence length="256" mass="28793">MMAILLNSQCQYFSSPKTSAALPPEGETVMELLSDQSRLLPSDVPGRHGEEHLRECHVGCHQEVNCQDPIQPRCRHLPERLSGRRIWKRRGRLCFALDSCLQHYAMTGEVYQLPLDVVRGTPGAGSPGATGEEQRPHTPKARTMLERTLKDAIHCQYVENVKRKPDQGKAFKVTFKWVSSNHFLPRGSFTNEGQNQLIMVNVTVAFENRTPAFRDAQARKVEKYSPLANTLRAKGYQVQTDALIIGALGTWDPSNE</sequence>
<evidence type="ECO:0000313" key="2">
    <source>
        <dbReference type="Proteomes" id="UP000031443"/>
    </source>
</evidence>
<evidence type="ECO:0000313" key="1">
    <source>
        <dbReference type="EMBL" id="EMP35065.1"/>
    </source>
</evidence>
<dbReference type="AlphaFoldDB" id="M7BHF4"/>
<dbReference type="Proteomes" id="UP000031443">
    <property type="component" value="Unassembled WGS sequence"/>
</dbReference>
<gene>
    <name evidence="1" type="ORF">UY3_07768</name>
</gene>
<reference evidence="2" key="1">
    <citation type="journal article" date="2013" name="Nat. Genet.">
        <title>The draft genomes of soft-shell turtle and green sea turtle yield insights into the development and evolution of the turtle-specific body plan.</title>
        <authorList>
            <person name="Wang Z."/>
            <person name="Pascual-Anaya J."/>
            <person name="Zadissa A."/>
            <person name="Li W."/>
            <person name="Niimura Y."/>
            <person name="Huang Z."/>
            <person name="Li C."/>
            <person name="White S."/>
            <person name="Xiong Z."/>
            <person name="Fang D."/>
            <person name="Wang B."/>
            <person name="Ming Y."/>
            <person name="Chen Y."/>
            <person name="Zheng Y."/>
            <person name="Kuraku S."/>
            <person name="Pignatelli M."/>
            <person name="Herrero J."/>
            <person name="Beal K."/>
            <person name="Nozawa M."/>
            <person name="Li Q."/>
            <person name="Wang J."/>
            <person name="Zhang H."/>
            <person name="Yu L."/>
            <person name="Shigenobu S."/>
            <person name="Wang J."/>
            <person name="Liu J."/>
            <person name="Flicek P."/>
            <person name="Searle S."/>
            <person name="Wang J."/>
            <person name="Kuratani S."/>
            <person name="Yin Y."/>
            <person name="Aken B."/>
            <person name="Zhang G."/>
            <person name="Irie N."/>
        </authorList>
    </citation>
    <scope>NUCLEOTIDE SEQUENCE [LARGE SCALE GENOMIC DNA]</scope>
</reference>